<dbReference type="InterPro" id="IPR021270">
    <property type="entry name" value="DUF2849"/>
</dbReference>
<gene>
    <name evidence="2" type="ORF">MNBD_ALPHA12-669</name>
</gene>
<name>A0A3B0TZJ5_9ZZZZ</name>
<sequence length="109" mass="12383">MTGKNIITKEILSANELISGASVYLSYAGHWLPEMQKARVFLESEKDERDRQLVLAENSCRLISLEIVRVKHSKGRIVPYRLRDRIRASGPSSPRLLPQKTRASDHVSL</sequence>
<evidence type="ECO:0000313" key="2">
    <source>
        <dbReference type="EMBL" id="VAW19792.1"/>
    </source>
</evidence>
<evidence type="ECO:0000256" key="1">
    <source>
        <dbReference type="SAM" id="MobiDB-lite"/>
    </source>
</evidence>
<feature type="region of interest" description="Disordered" evidence="1">
    <location>
        <begin position="87"/>
        <end position="109"/>
    </location>
</feature>
<organism evidence="2">
    <name type="scientific">hydrothermal vent metagenome</name>
    <dbReference type="NCBI Taxonomy" id="652676"/>
    <lineage>
        <taxon>unclassified sequences</taxon>
        <taxon>metagenomes</taxon>
        <taxon>ecological metagenomes</taxon>
    </lineage>
</organism>
<reference evidence="2" key="1">
    <citation type="submission" date="2018-06" db="EMBL/GenBank/DDBJ databases">
        <authorList>
            <person name="Zhirakovskaya E."/>
        </authorList>
    </citation>
    <scope>NUCLEOTIDE SEQUENCE</scope>
</reference>
<proteinExistence type="predicted"/>
<dbReference type="Pfam" id="PF11011">
    <property type="entry name" value="DUF2849"/>
    <property type="match status" value="1"/>
</dbReference>
<dbReference type="AlphaFoldDB" id="A0A3B0TZJ5"/>
<dbReference type="EMBL" id="UOEO01000119">
    <property type="protein sequence ID" value="VAW19792.1"/>
    <property type="molecule type" value="Genomic_DNA"/>
</dbReference>
<accession>A0A3B0TZJ5</accession>
<protein>
    <submittedName>
        <fullName evidence="2">Uncharacterized protein</fullName>
    </submittedName>
</protein>